<evidence type="ECO:0000313" key="2">
    <source>
        <dbReference type="EMBL" id="SFU17032.1"/>
    </source>
</evidence>
<feature type="domain" description="GmrSD restriction endonucleases C-terminal" evidence="1">
    <location>
        <begin position="136"/>
        <end position="226"/>
    </location>
</feature>
<reference evidence="3" key="1">
    <citation type="submission" date="2016-10" db="EMBL/GenBank/DDBJ databases">
        <authorList>
            <person name="Varghese N."/>
            <person name="Submissions S."/>
        </authorList>
    </citation>
    <scope>NUCLEOTIDE SEQUENCE [LARGE SCALE GENOMIC DNA]</scope>
    <source>
        <strain evidence="3">DSM 17465</strain>
    </source>
</reference>
<dbReference type="InterPro" id="IPR011089">
    <property type="entry name" value="GmrSD_C"/>
</dbReference>
<evidence type="ECO:0000313" key="3">
    <source>
        <dbReference type="Proteomes" id="UP000183371"/>
    </source>
</evidence>
<proteinExistence type="predicted"/>
<dbReference type="EMBL" id="FPBD01000014">
    <property type="protein sequence ID" value="SFU17032.1"/>
    <property type="molecule type" value="Genomic_DNA"/>
</dbReference>
<keyword evidence="3" id="KW-1185">Reference proteome</keyword>
<gene>
    <name evidence="2" type="ORF">SAMN05444141_11417</name>
</gene>
<dbReference type="PANTHER" id="PTHR24094">
    <property type="entry name" value="SECRETED PROTEIN"/>
    <property type="match status" value="1"/>
</dbReference>
<dbReference type="Proteomes" id="UP000183371">
    <property type="component" value="Unassembled WGS sequence"/>
</dbReference>
<sequence length="253" mass="28775">MKPIAATIKTVFACFAFIILGLTFAQSEVVVKLSKSGICHAPDSQYYSRTKHFKPYNSLAECLEKGRLPKNYRPSGHLKASVKQSSKTLQNTSKSTYNRELFGAWGDEDGDCQNTRHELLAEISSVAPTYNAAGCRVIHGRWLDPYTNKVFLDAKDMDVDHLVPLKWAWDHGAVSWNVEKRKAFANDMRNLFAVQASVNREKGALGPLKWLPPNKKFHCEYITRFKRITVLYKLNLSSDEALRFNSLRDQICK</sequence>
<dbReference type="RefSeq" id="WP_054785656.1">
    <property type="nucleotide sequence ID" value="NZ_FPBD01000014.1"/>
</dbReference>
<dbReference type="AlphaFoldDB" id="A0A1I7DZA9"/>
<protein>
    <recommendedName>
        <fullName evidence="1">GmrSD restriction endonucleases C-terminal domain-containing protein</fullName>
    </recommendedName>
</protein>
<evidence type="ECO:0000259" key="1">
    <source>
        <dbReference type="Pfam" id="PF07510"/>
    </source>
</evidence>
<dbReference type="PANTHER" id="PTHR24094:SF15">
    <property type="entry name" value="AMP-DEPENDENT SYNTHETASE_LIGASE DOMAIN-CONTAINING PROTEIN-RELATED"/>
    <property type="match status" value="1"/>
</dbReference>
<organism evidence="2 3">
    <name type="scientific">Pseudovibrio denitrificans</name>
    <dbReference type="NCBI Taxonomy" id="258256"/>
    <lineage>
        <taxon>Bacteria</taxon>
        <taxon>Pseudomonadati</taxon>
        <taxon>Pseudomonadota</taxon>
        <taxon>Alphaproteobacteria</taxon>
        <taxon>Hyphomicrobiales</taxon>
        <taxon>Stappiaceae</taxon>
        <taxon>Pseudovibrio</taxon>
    </lineage>
</organism>
<dbReference type="Pfam" id="PF07510">
    <property type="entry name" value="GmrSD_C"/>
    <property type="match status" value="1"/>
</dbReference>
<accession>A0A1I7DZA9</accession>
<name>A0A1I7DZA9_9HYPH</name>